<evidence type="ECO:0000313" key="2">
    <source>
        <dbReference type="EMBL" id="GBF59097.1"/>
    </source>
</evidence>
<proteinExistence type="predicted"/>
<evidence type="ECO:0000313" key="3">
    <source>
        <dbReference type="Proteomes" id="UP000245086"/>
    </source>
</evidence>
<dbReference type="InterPro" id="IPR005090">
    <property type="entry name" value="RepC_N"/>
</dbReference>
<evidence type="ECO:0000259" key="1">
    <source>
        <dbReference type="Pfam" id="PF03428"/>
    </source>
</evidence>
<comment type="caution">
    <text evidence="2">The sequence shown here is derived from an EMBL/GenBank/DDBJ whole genome shotgun (WGS) entry which is preliminary data.</text>
</comment>
<protein>
    <recommendedName>
        <fullName evidence="1">Plasmid replication protein C N-terminal domain-containing protein</fullName>
    </recommendedName>
</protein>
<organism evidence="2 3">
    <name type="scientific">Candidatus Phycosocius bacilliformis</name>
    <dbReference type="NCBI Taxonomy" id="1445552"/>
    <lineage>
        <taxon>Bacteria</taxon>
        <taxon>Pseudomonadati</taxon>
        <taxon>Pseudomonadota</taxon>
        <taxon>Alphaproteobacteria</taxon>
        <taxon>Caulobacterales</taxon>
        <taxon>Caulobacterales incertae sedis</taxon>
        <taxon>Candidatus Phycosocius</taxon>
    </lineage>
</organism>
<feature type="domain" description="Plasmid replication protein C N-terminal" evidence="1">
    <location>
        <begin position="60"/>
        <end position="182"/>
    </location>
</feature>
<keyword evidence="3" id="KW-1185">Reference proteome</keyword>
<dbReference type="RefSeq" id="WP_192576355.1">
    <property type="nucleotide sequence ID" value="NZ_BFBR01000010.1"/>
</dbReference>
<dbReference type="EMBL" id="BFBR01000010">
    <property type="protein sequence ID" value="GBF59097.1"/>
    <property type="molecule type" value="Genomic_DNA"/>
</dbReference>
<reference evidence="2 3" key="1">
    <citation type="journal article" date="2018" name="Genome Announc.">
        <title>Draft Genome Sequence of "Candidatus Phycosocius bacilliformis," an Alphaproteobacterial Ectosymbiont of the Hydrocarbon-Producing Green Alga Botryococcus braunii.</title>
        <authorList>
            <person name="Tanabe Y."/>
            <person name="Yamaguchi H."/>
            <person name="Watanabe M.M."/>
        </authorList>
    </citation>
    <scope>NUCLEOTIDE SEQUENCE [LARGE SCALE GENOMIC DNA]</scope>
    <source>
        <strain evidence="2 3">BOTRYCO-2</strain>
    </source>
</reference>
<sequence>MSSTRRNTPLRAYWKAKIQDTLDSYVTALCEVGRVRLLVEGIITDWPTRSTTPQGRVDGIPEGPRILLNHLIKFIKSEHWDAGNPIWVGSMTMHLDRVMGSTKRRQAALNWLIDHGLVVDLTTANGRSYRAHDEVSGLSLRPILLRLRELEETVARFTQEQREHRQLCKHIRSARAYIRANVDLFTDPIPEHVWMNPNWKPERLHLDQLKAILPQIDQLASEASKLEEAMFQQFDKNVSQDTQKGALLDHNNPYKGIATQYEKASNEAVVEAVTPVQTRRLERLKEMVFGKARRELSRQDLEPILKLSGLTGTSQDISQHLAKQAGIRHELLDEWIRNRGVETVISALLLARYHQKAKTSGGLARWWLEKTAHDRLIATYLSWHDKVVAGTWVPK</sequence>
<dbReference type="Pfam" id="PF03428">
    <property type="entry name" value="RP-C"/>
    <property type="match status" value="1"/>
</dbReference>
<dbReference type="Proteomes" id="UP000245086">
    <property type="component" value="Unassembled WGS sequence"/>
</dbReference>
<accession>A0A2P2EDG2</accession>
<dbReference type="AlphaFoldDB" id="A0A2P2EDG2"/>
<name>A0A2P2EDG2_9PROT</name>
<gene>
    <name evidence="2" type="ORF">PbB2_02789</name>
</gene>